<dbReference type="PROSITE" id="PS51257">
    <property type="entry name" value="PROKAR_LIPOPROTEIN"/>
    <property type="match status" value="1"/>
</dbReference>
<proteinExistence type="predicted"/>
<evidence type="ECO:0000313" key="3">
    <source>
        <dbReference type="Proteomes" id="UP000095392"/>
    </source>
</evidence>
<evidence type="ECO:0000313" key="2">
    <source>
        <dbReference type="EMBL" id="OES32558.1"/>
    </source>
</evidence>
<feature type="domain" description="DUF6630" evidence="1">
    <location>
        <begin position="29"/>
        <end position="194"/>
    </location>
</feature>
<dbReference type="AlphaFoldDB" id="A0AB36FSB7"/>
<evidence type="ECO:0000259" key="1">
    <source>
        <dbReference type="Pfam" id="PF20335"/>
    </source>
</evidence>
<dbReference type="Pfam" id="PF20335">
    <property type="entry name" value="DUF6630"/>
    <property type="match status" value="1"/>
</dbReference>
<accession>A0AB36FSB7</accession>
<dbReference type="Proteomes" id="UP000095392">
    <property type="component" value="Unassembled WGS sequence"/>
</dbReference>
<protein>
    <recommendedName>
        <fullName evidence="1">DUF6630 domain-containing protein</fullName>
    </recommendedName>
</protein>
<organism evidence="2 3">
    <name type="scientific">Alteromonas macleodii</name>
    <name type="common">Pseudoalteromonas macleodii</name>
    <dbReference type="NCBI Taxonomy" id="28108"/>
    <lineage>
        <taxon>Bacteria</taxon>
        <taxon>Pseudomonadati</taxon>
        <taxon>Pseudomonadota</taxon>
        <taxon>Gammaproteobacteria</taxon>
        <taxon>Alteromonadales</taxon>
        <taxon>Alteromonadaceae</taxon>
        <taxon>Alteromonas/Salinimonas group</taxon>
        <taxon>Alteromonas</taxon>
    </lineage>
</organism>
<dbReference type="InterPro" id="IPR046582">
    <property type="entry name" value="DUF6630"/>
</dbReference>
<sequence length="203" mass="22479">MKRLLIVITALIVIGCNENQPKNHSPEIALAKIIGNGNQTVVNDVQLYLSDKKAYKLKHKDGLEESGFDGAFENSFDLTFVIIEGLKSINRVVIVDWREDAQHVFDLLNDLSKNALATCSISSQLADDMMQTQFNISYYLESSESGFLFSTCAKSMGLEIIGIDDGSDTFVLSLIPSGNAAKLKTYSQQLKLIIKTYDNRVTS</sequence>
<gene>
    <name evidence="2" type="ORF">BFV95_1935</name>
</gene>
<keyword evidence="3" id="KW-1185">Reference proteome</keyword>
<dbReference type="EMBL" id="MIPY01000011">
    <property type="protein sequence ID" value="OES32558.1"/>
    <property type="molecule type" value="Genomic_DNA"/>
</dbReference>
<comment type="caution">
    <text evidence="2">The sequence shown here is derived from an EMBL/GenBank/DDBJ whole genome shotgun (WGS) entry which is preliminary data.</text>
</comment>
<reference evidence="2 3" key="1">
    <citation type="submission" date="2016-09" db="EMBL/GenBank/DDBJ databases">
        <title>Draft Genome Sequence of four Alteromonas macleodii strains isolated from copper coupons and grown long-term at elevated copper levels.</title>
        <authorList>
            <person name="Cusick K."/>
            <person name="Dale J."/>
            <person name="Little B."/>
            <person name="Biffinger J."/>
        </authorList>
    </citation>
    <scope>NUCLEOTIDE SEQUENCE [LARGE SCALE GENOMIC DNA]</scope>
    <source>
        <strain evidence="2 3">KCP01</strain>
    </source>
</reference>
<name>A0AB36FSB7_ALTMA</name>